<dbReference type="Pfam" id="PF00584">
    <property type="entry name" value="SecE"/>
    <property type="match status" value="1"/>
</dbReference>
<evidence type="ECO:0000313" key="9">
    <source>
        <dbReference type="EMBL" id="MBU5626856.1"/>
    </source>
</evidence>
<evidence type="ECO:0000256" key="7">
    <source>
        <dbReference type="ARBA" id="ARBA00023136"/>
    </source>
</evidence>
<gene>
    <name evidence="9" type="primary">secE</name>
    <name evidence="9" type="ORF">KQI82_08000</name>
</gene>
<comment type="subcellular location">
    <subcellularLocation>
        <location evidence="1">Membrane</location>
    </subcellularLocation>
</comment>
<keyword evidence="10" id="KW-1185">Reference proteome</keyword>
<dbReference type="RefSeq" id="WP_216632287.1">
    <property type="nucleotide sequence ID" value="NZ_JAHLQN010000001.1"/>
</dbReference>
<proteinExistence type="predicted"/>
<protein>
    <submittedName>
        <fullName evidence="9">Preprotein translocase subunit SecE</fullName>
    </submittedName>
</protein>
<dbReference type="EMBL" id="JAHLQN010000001">
    <property type="protein sequence ID" value="MBU5626856.1"/>
    <property type="molecule type" value="Genomic_DNA"/>
</dbReference>
<keyword evidence="6" id="KW-0811">Translocation</keyword>
<keyword evidence="2" id="KW-0813">Transport</keyword>
<feature type="transmembrane region" description="Helical" evidence="8">
    <location>
        <begin position="39"/>
        <end position="65"/>
    </location>
</feature>
<dbReference type="InterPro" id="IPR001901">
    <property type="entry name" value="Translocase_SecE/Sec61-g"/>
</dbReference>
<evidence type="ECO:0000256" key="8">
    <source>
        <dbReference type="SAM" id="Phobius"/>
    </source>
</evidence>
<evidence type="ECO:0000256" key="3">
    <source>
        <dbReference type="ARBA" id="ARBA00022692"/>
    </source>
</evidence>
<evidence type="ECO:0000256" key="4">
    <source>
        <dbReference type="ARBA" id="ARBA00022927"/>
    </source>
</evidence>
<reference evidence="9 10" key="1">
    <citation type="submission" date="2021-06" db="EMBL/GenBank/DDBJ databases">
        <authorList>
            <person name="Sun Q."/>
            <person name="Li D."/>
        </authorList>
    </citation>
    <scope>NUCLEOTIDE SEQUENCE [LARGE SCALE GENOMIC DNA]</scope>
    <source>
        <strain evidence="9 10">MSJ-2</strain>
    </source>
</reference>
<evidence type="ECO:0000256" key="6">
    <source>
        <dbReference type="ARBA" id="ARBA00023010"/>
    </source>
</evidence>
<keyword evidence="5 8" id="KW-1133">Transmembrane helix</keyword>
<dbReference type="NCBIfam" id="TIGR00964">
    <property type="entry name" value="secE_bact"/>
    <property type="match status" value="1"/>
</dbReference>
<keyword evidence="4" id="KW-0653">Protein transport</keyword>
<evidence type="ECO:0000256" key="2">
    <source>
        <dbReference type="ARBA" id="ARBA00022448"/>
    </source>
</evidence>
<keyword evidence="7 8" id="KW-0472">Membrane</keyword>
<name>A0ABS6F989_9FIRM</name>
<evidence type="ECO:0000256" key="1">
    <source>
        <dbReference type="ARBA" id="ARBA00004370"/>
    </source>
</evidence>
<dbReference type="Proteomes" id="UP000787672">
    <property type="component" value="Unassembled WGS sequence"/>
</dbReference>
<keyword evidence="3 8" id="KW-0812">Transmembrane</keyword>
<organism evidence="9 10">
    <name type="scientific">Dysosmobacter acutus</name>
    <dbReference type="NCBI Taxonomy" id="2841504"/>
    <lineage>
        <taxon>Bacteria</taxon>
        <taxon>Bacillati</taxon>
        <taxon>Bacillota</taxon>
        <taxon>Clostridia</taxon>
        <taxon>Eubacteriales</taxon>
        <taxon>Oscillospiraceae</taxon>
        <taxon>Dysosmobacter</taxon>
    </lineage>
</organism>
<sequence length="70" mass="7857">MAEEKKKKDRGRWFREMKSELKKIVWPEGKTVAKNTGTVLLCSLAIGVCIWVFDYVAVNAIQLLIGAFAG</sequence>
<accession>A0ABS6F989</accession>
<evidence type="ECO:0000256" key="5">
    <source>
        <dbReference type="ARBA" id="ARBA00022989"/>
    </source>
</evidence>
<evidence type="ECO:0000313" key="10">
    <source>
        <dbReference type="Proteomes" id="UP000787672"/>
    </source>
</evidence>
<comment type="caution">
    <text evidence="9">The sequence shown here is derived from an EMBL/GenBank/DDBJ whole genome shotgun (WGS) entry which is preliminary data.</text>
</comment>
<dbReference type="InterPro" id="IPR005807">
    <property type="entry name" value="SecE_bac"/>
</dbReference>